<evidence type="ECO:0000313" key="1">
    <source>
        <dbReference type="EMBL" id="NVD27214.1"/>
    </source>
</evidence>
<dbReference type="Proteomes" id="UP000652427">
    <property type="component" value="Unassembled WGS sequence"/>
</dbReference>
<gene>
    <name evidence="1" type="ORF">HUO14_04730</name>
</gene>
<accession>A0ABX2N0M3</accession>
<comment type="caution">
    <text evidence="1">The sequence shown here is derived from an EMBL/GenBank/DDBJ whole genome shotgun (WGS) entry which is preliminary data.</text>
</comment>
<dbReference type="SUPFAM" id="SSF47413">
    <property type="entry name" value="lambda repressor-like DNA-binding domains"/>
    <property type="match status" value="1"/>
</dbReference>
<evidence type="ECO:0008006" key="3">
    <source>
        <dbReference type="Google" id="ProtNLM"/>
    </source>
</evidence>
<reference evidence="1 2" key="1">
    <citation type="submission" date="2020-06" db="EMBL/GenBank/DDBJ databases">
        <authorList>
            <person name="Kim S.-J."/>
            <person name="Park S.-J."/>
        </authorList>
    </citation>
    <scope>NUCLEOTIDE SEQUENCE [LARGE SCALE GENOMIC DNA]</scope>
    <source>
        <strain evidence="1 2">SW-151</strain>
    </source>
</reference>
<dbReference type="RefSeq" id="WP_100092264.1">
    <property type="nucleotide sequence ID" value="NZ_JABWMH010000002.1"/>
</dbReference>
<dbReference type="EMBL" id="JABWMH010000002">
    <property type="protein sequence ID" value="NVD27214.1"/>
    <property type="molecule type" value="Genomic_DNA"/>
</dbReference>
<name>A0ABX2N0M3_9SPHN</name>
<proteinExistence type="predicted"/>
<protein>
    <recommendedName>
        <fullName evidence="3">Transcriptional regulator</fullName>
    </recommendedName>
</protein>
<sequence>MTETNGISEAHIKAGVSKLLNQAASTSGRSQVRIASEAQIDRGTMRRILAGKREATVSEALRILYGSGASPHAHLLLYLASDQDKASRWMQTDLALFFEELVRHLPDVLETQLGDHLHGVKPHWAKGTAQRVARLLAEHMDDLARKDTLLGDGFDRAHGGGYA</sequence>
<organism evidence="1 2">
    <name type="scientific">Parasphingorhabdus flavimaris</name>
    <dbReference type="NCBI Taxonomy" id="266812"/>
    <lineage>
        <taxon>Bacteria</taxon>
        <taxon>Pseudomonadati</taxon>
        <taxon>Pseudomonadota</taxon>
        <taxon>Alphaproteobacteria</taxon>
        <taxon>Sphingomonadales</taxon>
        <taxon>Sphingomonadaceae</taxon>
        <taxon>Parasphingorhabdus</taxon>
    </lineage>
</organism>
<keyword evidence="2" id="KW-1185">Reference proteome</keyword>
<evidence type="ECO:0000313" key="2">
    <source>
        <dbReference type="Proteomes" id="UP000652427"/>
    </source>
</evidence>
<dbReference type="InterPro" id="IPR010982">
    <property type="entry name" value="Lambda_DNA-bd_dom_sf"/>
</dbReference>